<dbReference type="GO" id="GO:0003700">
    <property type="term" value="F:DNA-binding transcription factor activity"/>
    <property type="evidence" value="ECO:0007669"/>
    <property type="project" value="InterPro"/>
</dbReference>
<accession>A0A939HQ91</accession>
<evidence type="ECO:0000256" key="3">
    <source>
        <dbReference type="ARBA" id="ARBA00023125"/>
    </source>
</evidence>
<organism evidence="6 7">
    <name type="scientific">Acetobacter garciniae</name>
    <dbReference type="NCBI Taxonomy" id="2817435"/>
    <lineage>
        <taxon>Bacteria</taxon>
        <taxon>Pseudomonadati</taxon>
        <taxon>Pseudomonadota</taxon>
        <taxon>Alphaproteobacteria</taxon>
        <taxon>Acetobacterales</taxon>
        <taxon>Acetobacteraceae</taxon>
        <taxon>Acetobacter</taxon>
    </lineage>
</organism>
<keyword evidence="7" id="KW-1185">Reference proteome</keyword>
<evidence type="ECO:0000313" key="7">
    <source>
        <dbReference type="Proteomes" id="UP000664073"/>
    </source>
</evidence>
<dbReference type="InterPro" id="IPR036388">
    <property type="entry name" value="WH-like_DNA-bd_sf"/>
</dbReference>
<dbReference type="GO" id="GO:0006351">
    <property type="term" value="P:DNA-templated transcription"/>
    <property type="evidence" value="ECO:0007669"/>
    <property type="project" value="TreeGrafter"/>
</dbReference>
<feature type="domain" description="HTH lysR-type" evidence="5">
    <location>
        <begin position="9"/>
        <end position="66"/>
    </location>
</feature>
<evidence type="ECO:0000256" key="1">
    <source>
        <dbReference type="ARBA" id="ARBA00009437"/>
    </source>
</evidence>
<dbReference type="SUPFAM" id="SSF46785">
    <property type="entry name" value="Winged helix' DNA-binding domain"/>
    <property type="match status" value="1"/>
</dbReference>
<keyword evidence="3" id="KW-0238">DNA-binding</keyword>
<dbReference type="PROSITE" id="PS50931">
    <property type="entry name" value="HTH_LYSR"/>
    <property type="match status" value="1"/>
</dbReference>
<dbReference type="Gene3D" id="1.10.10.10">
    <property type="entry name" value="Winged helix-like DNA-binding domain superfamily/Winged helix DNA-binding domain"/>
    <property type="match status" value="1"/>
</dbReference>
<comment type="caution">
    <text evidence="6">The sequence shown here is derived from an EMBL/GenBank/DDBJ whole genome shotgun (WGS) entry which is preliminary data.</text>
</comment>
<dbReference type="GO" id="GO:0043565">
    <property type="term" value="F:sequence-specific DNA binding"/>
    <property type="evidence" value="ECO:0007669"/>
    <property type="project" value="TreeGrafter"/>
</dbReference>
<sequence length="333" mass="35417">MTRRSRRLPSLNGLRVFDVVARHPNFRLAAEELGVTQGAVAQQIRALEAELGIRLFERHPRTLALTEAAQGYAISIRRAFELIGAATERLQPAPAAVTISVTPTFAAKWLIPRLPDFTAHYPDMTLRIHASEKLAGFGADGVDIAVRQASPPFAAGLDARLLFAQRIVAVASPMLIEKLGRPHCVEDLAAYALLDDAHHFWPRFLEKTFPGKSILSPRRIVFNQTSFAIDAAIGGQGVALANPFLVADSLADGRLQSLFDTVLQVEGGFYVVCPGTPPPGTPVAAVRDWLAGIAQREDGSAPPAAPVALPVGPVSGPRPGLLAAPPVVPPAGS</sequence>
<proteinExistence type="inferred from homology"/>
<name>A0A939HQ91_9PROT</name>
<dbReference type="Gene3D" id="3.40.190.10">
    <property type="entry name" value="Periplasmic binding protein-like II"/>
    <property type="match status" value="2"/>
</dbReference>
<dbReference type="Pfam" id="PF03466">
    <property type="entry name" value="LysR_substrate"/>
    <property type="match status" value="1"/>
</dbReference>
<protein>
    <submittedName>
        <fullName evidence="6">LysR family transcriptional regulator</fullName>
    </submittedName>
</protein>
<comment type="similarity">
    <text evidence="1">Belongs to the LysR transcriptional regulatory family.</text>
</comment>
<dbReference type="Pfam" id="PF00126">
    <property type="entry name" value="HTH_1"/>
    <property type="match status" value="1"/>
</dbReference>
<dbReference type="CDD" id="cd08432">
    <property type="entry name" value="PBP2_GcdR_TrpI_HvrB_AmpR_like"/>
    <property type="match status" value="1"/>
</dbReference>
<keyword evidence="4" id="KW-0804">Transcription</keyword>
<evidence type="ECO:0000256" key="2">
    <source>
        <dbReference type="ARBA" id="ARBA00023015"/>
    </source>
</evidence>
<dbReference type="InterPro" id="IPR000847">
    <property type="entry name" value="LysR_HTH_N"/>
</dbReference>
<dbReference type="PANTHER" id="PTHR30537:SF74">
    <property type="entry name" value="HTH-TYPE TRANSCRIPTIONAL REGULATOR TRPI"/>
    <property type="match status" value="1"/>
</dbReference>
<dbReference type="RefSeq" id="WP_207846772.1">
    <property type="nucleotide sequence ID" value="NZ_JAFVMH010000007.1"/>
</dbReference>
<dbReference type="EMBL" id="JAFVMH010000007">
    <property type="protein sequence ID" value="MBO1326088.1"/>
    <property type="molecule type" value="Genomic_DNA"/>
</dbReference>
<evidence type="ECO:0000313" key="6">
    <source>
        <dbReference type="EMBL" id="MBO1326088.1"/>
    </source>
</evidence>
<dbReference type="PRINTS" id="PR00039">
    <property type="entry name" value="HTHLYSR"/>
</dbReference>
<reference evidence="6" key="1">
    <citation type="submission" date="2021-03" db="EMBL/GenBank/DDBJ databases">
        <title>The complete genome sequence of Acetobacter sp. TBRC 12339.</title>
        <authorList>
            <person name="Charoenyingcharoen P."/>
            <person name="Yukphan P."/>
        </authorList>
    </citation>
    <scope>NUCLEOTIDE SEQUENCE</scope>
    <source>
        <strain evidence="6">TBRC 12339</strain>
    </source>
</reference>
<dbReference type="InterPro" id="IPR036390">
    <property type="entry name" value="WH_DNA-bd_sf"/>
</dbReference>
<dbReference type="InterPro" id="IPR005119">
    <property type="entry name" value="LysR_subst-bd"/>
</dbReference>
<dbReference type="AlphaFoldDB" id="A0A939HQ91"/>
<dbReference type="PANTHER" id="PTHR30537">
    <property type="entry name" value="HTH-TYPE TRANSCRIPTIONAL REGULATOR"/>
    <property type="match status" value="1"/>
</dbReference>
<dbReference type="SUPFAM" id="SSF53850">
    <property type="entry name" value="Periplasmic binding protein-like II"/>
    <property type="match status" value="1"/>
</dbReference>
<evidence type="ECO:0000259" key="5">
    <source>
        <dbReference type="PROSITE" id="PS50931"/>
    </source>
</evidence>
<keyword evidence="2" id="KW-0805">Transcription regulation</keyword>
<gene>
    <name evidence="6" type="ORF">J2D77_13100</name>
</gene>
<dbReference type="InterPro" id="IPR058163">
    <property type="entry name" value="LysR-type_TF_proteobact-type"/>
</dbReference>
<evidence type="ECO:0000256" key="4">
    <source>
        <dbReference type="ARBA" id="ARBA00023163"/>
    </source>
</evidence>
<dbReference type="Proteomes" id="UP000664073">
    <property type="component" value="Unassembled WGS sequence"/>
</dbReference>